<evidence type="ECO:0000259" key="3">
    <source>
        <dbReference type="Pfam" id="PF01551"/>
    </source>
</evidence>
<sequence length="309" mass="33583">MDIILVSHKRGRTWRLRLGLTQVFSWLPALAVVLALVGLGFGAGYWANGHTGLMPTALAKTWSHEIQAQRAELAAARNAAEENTRALARRIAQLNAQMMRLDAAGERMVKVADLDAEEFNFDQAPAVGGPETEEIETAAAGDPLMLALDRFESKLSDRERQLRVLEDLLLAGRLQKEVRPSGWPVASGFISSLFGYRTDPFSGRAAYHEGVDFAGREGSPVLAVAAGIVSYAAERAGYGVLVEINHGNGYVTRYGHNQRVLVKPGETVRKGQRLALMGSSGRSTGPHVHFEVLLNGSVVNPQQYIQASR</sequence>
<dbReference type="PANTHER" id="PTHR21666">
    <property type="entry name" value="PEPTIDASE-RELATED"/>
    <property type="match status" value="1"/>
</dbReference>
<keyword evidence="2" id="KW-0472">Membrane</keyword>
<dbReference type="InParanoid" id="A0A3N0VKV7"/>
<evidence type="ECO:0000313" key="5">
    <source>
        <dbReference type="Proteomes" id="UP000282106"/>
    </source>
</evidence>
<dbReference type="GO" id="GO:0004222">
    <property type="term" value="F:metalloendopeptidase activity"/>
    <property type="evidence" value="ECO:0007669"/>
    <property type="project" value="TreeGrafter"/>
</dbReference>
<evidence type="ECO:0000256" key="1">
    <source>
        <dbReference type="SAM" id="Coils"/>
    </source>
</evidence>
<comment type="caution">
    <text evidence="4">The sequence shown here is derived from an EMBL/GenBank/DDBJ whole genome shotgun (WGS) entry which is preliminary data.</text>
</comment>
<feature type="coiled-coil region" evidence="1">
    <location>
        <begin position="59"/>
        <end position="97"/>
    </location>
</feature>
<dbReference type="Proteomes" id="UP000282106">
    <property type="component" value="Unassembled WGS sequence"/>
</dbReference>
<feature type="domain" description="M23ase beta-sheet core" evidence="3">
    <location>
        <begin position="207"/>
        <end position="301"/>
    </location>
</feature>
<dbReference type="CDD" id="cd12797">
    <property type="entry name" value="M23_peptidase"/>
    <property type="match status" value="1"/>
</dbReference>
<proteinExistence type="predicted"/>
<dbReference type="FunFam" id="2.70.70.10:FF:000006">
    <property type="entry name" value="M23 family peptidase"/>
    <property type="match status" value="1"/>
</dbReference>
<dbReference type="PANTHER" id="PTHR21666:SF291">
    <property type="entry name" value="STAGE II SPORULATION PROTEIN Q"/>
    <property type="match status" value="1"/>
</dbReference>
<organism evidence="4 5">
    <name type="scientific">Stagnimonas aquatica</name>
    <dbReference type="NCBI Taxonomy" id="2689987"/>
    <lineage>
        <taxon>Bacteria</taxon>
        <taxon>Pseudomonadati</taxon>
        <taxon>Pseudomonadota</taxon>
        <taxon>Gammaproteobacteria</taxon>
        <taxon>Nevskiales</taxon>
        <taxon>Nevskiaceae</taxon>
        <taxon>Stagnimonas</taxon>
    </lineage>
</organism>
<dbReference type="SUPFAM" id="SSF51261">
    <property type="entry name" value="Duplicated hybrid motif"/>
    <property type="match status" value="1"/>
</dbReference>
<dbReference type="InterPro" id="IPR011055">
    <property type="entry name" value="Dup_hybrid_motif"/>
</dbReference>
<dbReference type="AlphaFoldDB" id="A0A3N0VKV7"/>
<evidence type="ECO:0000313" key="4">
    <source>
        <dbReference type="EMBL" id="ROH93412.1"/>
    </source>
</evidence>
<protein>
    <submittedName>
        <fullName evidence="4">M23 family metallopeptidase</fullName>
    </submittedName>
</protein>
<accession>A0A3N0VKV7</accession>
<dbReference type="Pfam" id="PF01551">
    <property type="entry name" value="Peptidase_M23"/>
    <property type="match status" value="1"/>
</dbReference>
<name>A0A3N0VKV7_9GAMM</name>
<keyword evidence="2" id="KW-0812">Transmembrane</keyword>
<gene>
    <name evidence="4" type="ORF">ED208_02515</name>
</gene>
<feature type="transmembrane region" description="Helical" evidence="2">
    <location>
        <begin position="20"/>
        <end position="46"/>
    </location>
</feature>
<dbReference type="InterPro" id="IPR016047">
    <property type="entry name" value="M23ase_b-sheet_dom"/>
</dbReference>
<dbReference type="InterPro" id="IPR050570">
    <property type="entry name" value="Cell_wall_metabolism_enzyme"/>
</dbReference>
<reference evidence="4 5" key="1">
    <citation type="submission" date="2018-10" db="EMBL/GenBank/DDBJ databases">
        <authorList>
            <person name="Chen W.-M."/>
        </authorList>
    </citation>
    <scope>NUCLEOTIDE SEQUENCE [LARGE SCALE GENOMIC DNA]</scope>
    <source>
        <strain evidence="4 5">THS-13</strain>
    </source>
</reference>
<dbReference type="RefSeq" id="WP_123210267.1">
    <property type="nucleotide sequence ID" value="NZ_RJVO01000001.1"/>
</dbReference>
<keyword evidence="2" id="KW-1133">Transmembrane helix</keyword>
<evidence type="ECO:0000256" key="2">
    <source>
        <dbReference type="SAM" id="Phobius"/>
    </source>
</evidence>
<keyword evidence="1" id="KW-0175">Coiled coil</keyword>
<dbReference type="Gene3D" id="2.70.70.10">
    <property type="entry name" value="Glucose Permease (Domain IIA)"/>
    <property type="match status" value="1"/>
</dbReference>
<keyword evidence="5" id="KW-1185">Reference proteome</keyword>
<dbReference type="EMBL" id="RJVO01000001">
    <property type="protein sequence ID" value="ROH93412.1"/>
    <property type="molecule type" value="Genomic_DNA"/>
</dbReference>